<dbReference type="PANTHER" id="PTHR47510">
    <property type="entry name" value="REVERSE TRANSCRIPTASE DOMAIN-CONTAINING PROTEIN"/>
    <property type="match status" value="1"/>
</dbReference>
<sequence>MQKQKYESLLRKTKQEYMTNKILNSKNVNADTWKIINRDLGRNTKNRANISLRSNANLITDPNVIANQFNECFKGIPEQLAINFNNLNYSFKGKRIESSMFLHPTSEKEILKIIKNLRNSFAVGWDCISTNLLKNISDIIAGPLSSIINTSFETGI</sequence>
<reference evidence="1" key="1">
    <citation type="submission" date="2015-11" db="EMBL/GenBank/DDBJ databases">
        <title>De novo transcriptome assembly of four potential Pierce s Disease insect vectors from Arizona vineyards.</title>
        <authorList>
            <person name="Tassone E.E."/>
        </authorList>
    </citation>
    <scope>NUCLEOTIDE SEQUENCE</scope>
</reference>
<proteinExistence type="predicted"/>
<evidence type="ECO:0000313" key="1">
    <source>
        <dbReference type="EMBL" id="JAS99366.1"/>
    </source>
</evidence>
<dbReference type="PANTHER" id="PTHR47510:SF3">
    <property type="entry name" value="ENDO_EXONUCLEASE_PHOSPHATASE DOMAIN-CONTAINING PROTEIN"/>
    <property type="match status" value="1"/>
</dbReference>
<organism evidence="1">
    <name type="scientific">Homalodisca liturata</name>
    <dbReference type="NCBI Taxonomy" id="320908"/>
    <lineage>
        <taxon>Eukaryota</taxon>
        <taxon>Metazoa</taxon>
        <taxon>Ecdysozoa</taxon>
        <taxon>Arthropoda</taxon>
        <taxon>Hexapoda</taxon>
        <taxon>Insecta</taxon>
        <taxon>Pterygota</taxon>
        <taxon>Neoptera</taxon>
        <taxon>Paraneoptera</taxon>
        <taxon>Hemiptera</taxon>
        <taxon>Auchenorrhyncha</taxon>
        <taxon>Membracoidea</taxon>
        <taxon>Cicadellidae</taxon>
        <taxon>Cicadellinae</taxon>
        <taxon>Proconiini</taxon>
        <taxon>Homalodisca</taxon>
    </lineage>
</organism>
<gene>
    <name evidence="1" type="ORF">g.13292</name>
</gene>
<dbReference type="EMBL" id="GECU01008340">
    <property type="protein sequence ID" value="JAS99366.1"/>
    <property type="molecule type" value="Transcribed_RNA"/>
</dbReference>
<protein>
    <recommendedName>
        <fullName evidence="2">Reverse transcriptase domain-containing protein</fullName>
    </recommendedName>
</protein>
<accession>A0A1B6JJA6</accession>
<feature type="non-terminal residue" evidence="1">
    <location>
        <position position="156"/>
    </location>
</feature>
<dbReference type="AlphaFoldDB" id="A0A1B6JJA6"/>
<name>A0A1B6JJA6_9HEMI</name>
<evidence type="ECO:0008006" key="2">
    <source>
        <dbReference type="Google" id="ProtNLM"/>
    </source>
</evidence>